<evidence type="ECO:0000313" key="7">
    <source>
        <dbReference type="Proteomes" id="UP000708148"/>
    </source>
</evidence>
<sequence>MEPAEDLWVQCDNKGCKKWRRLPVGTVIEDEDAPWFCHMNPDPTRNSCSDSEESYHEEDYGEVDMGHGEATSSPGMKEPKRSSKSQKALKKLGGNKRRKTSEDLARNRRTSSREIGKQGKGQNWQEPRIDRETLTMELKTRVKNMFKIAKNPRTPVSRPDWDIMGIHAPRVTDLACKAADWASAAIYFKKPSTTSGFQERTASAYDNALKFSAIMASLNAVQALNDAGEVPTRAPEDLDDALVIRGERGSAGGA</sequence>
<protein>
    <recommendedName>
        <fullName evidence="5">CW-type domain-containing protein</fullName>
    </recommendedName>
</protein>
<dbReference type="AlphaFoldDB" id="A0A8S1IPW4"/>
<dbReference type="InterPro" id="IPR042778">
    <property type="entry name" value="ZCWPW1/ZCWPW2"/>
</dbReference>
<accession>A0A8S1IPW4</accession>
<dbReference type="EMBL" id="CAJHUC010000621">
    <property type="protein sequence ID" value="CAD7697175.1"/>
    <property type="molecule type" value="Genomic_DNA"/>
</dbReference>
<comment type="caution">
    <text evidence="6">The sequence shown here is derived from an EMBL/GenBank/DDBJ whole genome shotgun (WGS) entry which is preliminary data.</text>
</comment>
<keyword evidence="7" id="KW-1185">Reference proteome</keyword>
<feature type="compositionally biased region" description="Basic residues" evidence="4">
    <location>
        <begin position="82"/>
        <end position="99"/>
    </location>
</feature>
<keyword evidence="3" id="KW-0862">Zinc</keyword>
<dbReference type="Gene3D" id="3.30.40.100">
    <property type="match status" value="1"/>
</dbReference>
<evidence type="ECO:0000256" key="2">
    <source>
        <dbReference type="ARBA" id="ARBA00022771"/>
    </source>
</evidence>
<feature type="compositionally biased region" description="Basic and acidic residues" evidence="4">
    <location>
        <begin position="100"/>
        <end position="117"/>
    </location>
</feature>
<dbReference type="InterPro" id="IPR011124">
    <property type="entry name" value="Znf_CW"/>
</dbReference>
<dbReference type="Proteomes" id="UP000708148">
    <property type="component" value="Unassembled WGS sequence"/>
</dbReference>
<feature type="domain" description="CW-type" evidence="5">
    <location>
        <begin position="2"/>
        <end position="56"/>
    </location>
</feature>
<gene>
    <name evidence="6" type="ORF">OSTQU699_LOCUS2536</name>
</gene>
<reference evidence="6" key="1">
    <citation type="submission" date="2020-12" db="EMBL/GenBank/DDBJ databases">
        <authorList>
            <person name="Iha C."/>
        </authorList>
    </citation>
    <scope>NUCLEOTIDE SEQUENCE</scope>
</reference>
<feature type="region of interest" description="Disordered" evidence="4">
    <location>
        <begin position="34"/>
        <end position="131"/>
    </location>
</feature>
<dbReference type="OrthoDB" id="757982at2759"/>
<dbReference type="Pfam" id="PF07496">
    <property type="entry name" value="zf-CW"/>
    <property type="match status" value="1"/>
</dbReference>
<evidence type="ECO:0000256" key="1">
    <source>
        <dbReference type="ARBA" id="ARBA00022723"/>
    </source>
</evidence>
<evidence type="ECO:0000256" key="3">
    <source>
        <dbReference type="ARBA" id="ARBA00022833"/>
    </source>
</evidence>
<organism evidence="6 7">
    <name type="scientific">Ostreobium quekettii</name>
    <dbReference type="NCBI Taxonomy" id="121088"/>
    <lineage>
        <taxon>Eukaryota</taxon>
        <taxon>Viridiplantae</taxon>
        <taxon>Chlorophyta</taxon>
        <taxon>core chlorophytes</taxon>
        <taxon>Ulvophyceae</taxon>
        <taxon>TCBD clade</taxon>
        <taxon>Bryopsidales</taxon>
        <taxon>Ostreobineae</taxon>
        <taxon>Ostreobiaceae</taxon>
        <taxon>Ostreobium</taxon>
    </lineage>
</organism>
<name>A0A8S1IPW4_9CHLO</name>
<evidence type="ECO:0000259" key="5">
    <source>
        <dbReference type="PROSITE" id="PS51050"/>
    </source>
</evidence>
<evidence type="ECO:0000313" key="6">
    <source>
        <dbReference type="EMBL" id="CAD7697175.1"/>
    </source>
</evidence>
<dbReference type="PROSITE" id="PS51050">
    <property type="entry name" value="ZF_CW"/>
    <property type="match status" value="1"/>
</dbReference>
<dbReference type="PANTHER" id="PTHR15999:SF2">
    <property type="entry name" value="ZINC FINGER CW-TYPE PWWP DOMAIN PROTEIN 1"/>
    <property type="match status" value="1"/>
</dbReference>
<dbReference type="GO" id="GO:0008270">
    <property type="term" value="F:zinc ion binding"/>
    <property type="evidence" value="ECO:0007669"/>
    <property type="project" value="UniProtKB-KW"/>
</dbReference>
<keyword evidence="2" id="KW-0863">Zinc-finger</keyword>
<keyword evidence="1" id="KW-0479">Metal-binding</keyword>
<evidence type="ECO:0000256" key="4">
    <source>
        <dbReference type="SAM" id="MobiDB-lite"/>
    </source>
</evidence>
<dbReference type="PANTHER" id="PTHR15999">
    <property type="entry name" value="ZINC FINGER CW-TYPE PWWP DOMAIN PROTEIN 1"/>
    <property type="match status" value="1"/>
</dbReference>
<proteinExistence type="predicted"/>